<evidence type="ECO:0000256" key="1">
    <source>
        <dbReference type="SAM" id="Phobius"/>
    </source>
</evidence>
<evidence type="ECO:0008006" key="4">
    <source>
        <dbReference type="Google" id="ProtNLM"/>
    </source>
</evidence>
<proteinExistence type="predicted"/>
<feature type="transmembrane region" description="Helical" evidence="1">
    <location>
        <begin position="6"/>
        <end position="27"/>
    </location>
</feature>
<sequence length="103" mass="11693">MDPAIIGVFIPILAIGMGIPLAFYGVWIGHKQKMAKFELQARTHKADDAQAARIEELEDRMRVLERIVTDRGFDVAHQIEALRDVRPDTGVPLEMGRQAERQR</sequence>
<protein>
    <recommendedName>
        <fullName evidence="4">Phage-shock protein</fullName>
    </recommendedName>
</protein>
<dbReference type="RefSeq" id="WP_214537754.1">
    <property type="nucleotide sequence ID" value="NZ_JAHFVK010000003.1"/>
</dbReference>
<reference evidence="2 3" key="1">
    <citation type="submission" date="2021-05" db="EMBL/GenBank/DDBJ databases">
        <title>Croceibacterium sp. LX-88 genome sequence.</title>
        <authorList>
            <person name="Luo X."/>
        </authorList>
    </citation>
    <scope>NUCLEOTIDE SEQUENCE [LARGE SCALE GENOMIC DNA]</scope>
    <source>
        <strain evidence="2 3">LX-88</strain>
    </source>
</reference>
<dbReference type="EMBL" id="JAHFVK010000003">
    <property type="protein sequence ID" value="MBT2135901.1"/>
    <property type="molecule type" value="Genomic_DNA"/>
</dbReference>
<keyword evidence="1" id="KW-0812">Transmembrane</keyword>
<name>A0ABS5W8P4_9SPHN</name>
<gene>
    <name evidence="2" type="ORF">KK137_16310</name>
</gene>
<comment type="caution">
    <text evidence="2">The sequence shown here is derived from an EMBL/GenBank/DDBJ whole genome shotgun (WGS) entry which is preliminary data.</text>
</comment>
<evidence type="ECO:0000313" key="3">
    <source>
        <dbReference type="Proteomes" id="UP000811255"/>
    </source>
</evidence>
<accession>A0ABS5W8P4</accession>
<dbReference type="Proteomes" id="UP000811255">
    <property type="component" value="Unassembled WGS sequence"/>
</dbReference>
<organism evidence="2 3">
    <name type="scientific">Croceibacterium selenioxidans</name>
    <dbReference type="NCBI Taxonomy" id="2838833"/>
    <lineage>
        <taxon>Bacteria</taxon>
        <taxon>Pseudomonadati</taxon>
        <taxon>Pseudomonadota</taxon>
        <taxon>Alphaproteobacteria</taxon>
        <taxon>Sphingomonadales</taxon>
        <taxon>Erythrobacteraceae</taxon>
        <taxon>Croceibacterium</taxon>
    </lineage>
</organism>
<keyword evidence="3" id="KW-1185">Reference proteome</keyword>
<evidence type="ECO:0000313" key="2">
    <source>
        <dbReference type="EMBL" id="MBT2135901.1"/>
    </source>
</evidence>
<keyword evidence="1" id="KW-0472">Membrane</keyword>
<keyword evidence="1" id="KW-1133">Transmembrane helix</keyword>